<dbReference type="Pfam" id="PF20434">
    <property type="entry name" value="BD-FAE"/>
    <property type="match status" value="1"/>
</dbReference>
<sequence length="456" mass="50295">MVFVIIGAFIIGLMALFVAAFVAVIPWRYEFGKSWLALPLKMSFPAIVWSLTVLSITVLCGGLLLVLFVPIFTVIWYISLILTIVAAGSGIAHAGYIRRVTRPHEGFAMAFGPDWQSKLRTTNGMLSQRWSPKRYSNKPVRIQRDVVIWTFEPSGRQLLADVWQPMQGTKPTGVAMLFFHGSAWHFFDKGIGTDPMFRHLASQGHVIIDVAYRLAPEVNIAEMTSDVKRAVIWTKQNAVDLGIDPDKIVVSGASAGGHISLLAAYGHDHPAFTPADLVGMDTSVAGVISLYAPCDLRAFINHHAGRLATTGKPATVRAPIQFQAMNVEQMMMNLCGGMPDVAPRMFDLSDVKTHVAPGAPPALIFQGEVDFITPKAATIQLIELLKEASVPVVYVELPQTDHVWDVFTGMAEKVFHKKWIPRFLNSQYAPPTQATIYDIERFLGYMASSADFLKLN</sequence>
<dbReference type="RefSeq" id="WP_378112235.1">
    <property type="nucleotide sequence ID" value="NZ_JBHSNC010000038.1"/>
</dbReference>
<keyword evidence="2" id="KW-0812">Transmembrane</keyword>
<accession>A0ABW0QZ83</accession>
<protein>
    <submittedName>
        <fullName evidence="4">Alpha/beta hydrolase</fullName>
    </submittedName>
</protein>
<evidence type="ECO:0000256" key="2">
    <source>
        <dbReference type="SAM" id="Phobius"/>
    </source>
</evidence>
<organism evidence="4 5">
    <name type="scientific">Cohnella yongneupensis</name>
    <dbReference type="NCBI Taxonomy" id="425006"/>
    <lineage>
        <taxon>Bacteria</taxon>
        <taxon>Bacillati</taxon>
        <taxon>Bacillota</taxon>
        <taxon>Bacilli</taxon>
        <taxon>Bacillales</taxon>
        <taxon>Paenibacillaceae</taxon>
        <taxon>Cohnella</taxon>
    </lineage>
</organism>
<evidence type="ECO:0000259" key="3">
    <source>
        <dbReference type="Pfam" id="PF20434"/>
    </source>
</evidence>
<comment type="caution">
    <text evidence="4">The sequence shown here is derived from an EMBL/GenBank/DDBJ whole genome shotgun (WGS) entry which is preliminary data.</text>
</comment>
<name>A0ABW0QZ83_9BACL</name>
<dbReference type="PANTHER" id="PTHR48081">
    <property type="entry name" value="AB HYDROLASE SUPERFAMILY PROTEIN C4A8.06C"/>
    <property type="match status" value="1"/>
</dbReference>
<feature type="domain" description="BD-FAE-like" evidence="3">
    <location>
        <begin position="161"/>
        <end position="383"/>
    </location>
</feature>
<gene>
    <name evidence="4" type="ORF">ACFPQ4_12735</name>
</gene>
<dbReference type="Gene3D" id="3.40.50.1820">
    <property type="entry name" value="alpha/beta hydrolase"/>
    <property type="match status" value="1"/>
</dbReference>
<feature type="transmembrane region" description="Helical" evidence="2">
    <location>
        <begin position="46"/>
        <end position="68"/>
    </location>
</feature>
<keyword evidence="5" id="KW-1185">Reference proteome</keyword>
<feature type="transmembrane region" description="Helical" evidence="2">
    <location>
        <begin position="6"/>
        <end position="25"/>
    </location>
</feature>
<proteinExistence type="predicted"/>
<keyword evidence="2" id="KW-1133">Transmembrane helix</keyword>
<dbReference type="GO" id="GO:0016787">
    <property type="term" value="F:hydrolase activity"/>
    <property type="evidence" value="ECO:0007669"/>
    <property type="project" value="UniProtKB-KW"/>
</dbReference>
<reference evidence="5" key="1">
    <citation type="journal article" date="2019" name="Int. J. Syst. Evol. Microbiol.">
        <title>The Global Catalogue of Microorganisms (GCM) 10K type strain sequencing project: providing services to taxonomists for standard genome sequencing and annotation.</title>
        <authorList>
            <consortium name="The Broad Institute Genomics Platform"/>
            <consortium name="The Broad Institute Genome Sequencing Center for Infectious Disease"/>
            <person name="Wu L."/>
            <person name="Ma J."/>
        </authorList>
    </citation>
    <scope>NUCLEOTIDE SEQUENCE [LARGE SCALE GENOMIC DNA]</scope>
    <source>
        <strain evidence="5">CGMCC 1.18578</strain>
    </source>
</reference>
<dbReference type="Proteomes" id="UP001596108">
    <property type="component" value="Unassembled WGS sequence"/>
</dbReference>
<dbReference type="InterPro" id="IPR050300">
    <property type="entry name" value="GDXG_lipolytic_enzyme"/>
</dbReference>
<evidence type="ECO:0000313" key="5">
    <source>
        <dbReference type="Proteomes" id="UP001596108"/>
    </source>
</evidence>
<evidence type="ECO:0000256" key="1">
    <source>
        <dbReference type="ARBA" id="ARBA00022801"/>
    </source>
</evidence>
<dbReference type="InterPro" id="IPR029058">
    <property type="entry name" value="AB_hydrolase_fold"/>
</dbReference>
<keyword evidence="1 4" id="KW-0378">Hydrolase</keyword>
<evidence type="ECO:0000313" key="4">
    <source>
        <dbReference type="EMBL" id="MFC5530296.1"/>
    </source>
</evidence>
<dbReference type="SUPFAM" id="SSF53474">
    <property type="entry name" value="alpha/beta-Hydrolases"/>
    <property type="match status" value="1"/>
</dbReference>
<keyword evidence="2" id="KW-0472">Membrane</keyword>
<dbReference type="InterPro" id="IPR049492">
    <property type="entry name" value="BD-FAE-like_dom"/>
</dbReference>
<dbReference type="PANTHER" id="PTHR48081:SF33">
    <property type="entry name" value="KYNURENINE FORMAMIDASE"/>
    <property type="match status" value="1"/>
</dbReference>
<dbReference type="EMBL" id="JBHSNC010000038">
    <property type="protein sequence ID" value="MFC5530296.1"/>
    <property type="molecule type" value="Genomic_DNA"/>
</dbReference>
<feature type="transmembrane region" description="Helical" evidence="2">
    <location>
        <begin position="74"/>
        <end position="97"/>
    </location>
</feature>